<dbReference type="EMBL" id="CP077062">
    <property type="protein sequence ID" value="QWZ07464.1"/>
    <property type="molecule type" value="Genomic_DNA"/>
</dbReference>
<evidence type="ECO:0000259" key="1">
    <source>
        <dbReference type="Pfam" id="PF00326"/>
    </source>
</evidence>
<dbReference type="AlphaFoldDB" id="A0A975SY97"/>
<dbReference type="RefSeq" id="WP_216938975.1">
    <property type="nucleotide sequence ID" value="NZ_CP077062.1"/>
</dbReference>
<dbReference type="InterPro" id="IPR001375">
    <property type="entry name" value="Peptidase_S9_cat"/>
</dbReference>
<accession>A0A975SY97</accession>
<organism evidence="2 3">
    <name type="scientific">Nocardioides panacis</name>
    <dbReference type="NCBI Taxonomy" id="2849501"/>
    <lineage>
        <taxon>Bacteria</taxon>
        <taxon>Bacillati</taxon>
        <taxon>Actinomycetota</taxon>
        <taxon>Actinomycetes</taxon>
        <taxon>Propionibacteriales</taxon>
        <taxon>Nocardioidaceae</taxon>
        <taxon>Nocardioides</taxon>
    </lineage>
</organism>
<proteinExistence type="predicted"/>
<keyword evidence="3" id="KW-1185">Reference proteome</keyword>
<gene>
    <name evidence="2" type="ORF">KRR39_18765</name>
</gene>
<dbReference type="KEGG" id="nps:KRR39_18765"/>
<protein>
    <submittedName>
        <fullName evidence="2">S9 family peptidase</fullName>
    </submittedName>
</protein>
<evidence type="ECO:0000313" key="3">
    <source>
        <dbReference type="Proteomes" id="UP000683575"/>
    </source>
</evidence>
<evidence type="ECO:0000313" key="2">
    <source>
        <dbReference type="EMBL" id="QWZ07464.1"/>
    </source>
</evidence>
<dbReference type="GO" id="GO:0008236">
    <property type="term" value="F:serine-type peptidase activity"/>
    <property type="evidence" value="ECO:0007669"/>
    <property type="project" value="InterPro"/>
</dbReference>
<dbReference type="Proteomes" id="UP000683575">
    <property type="component" value="Chromosome"/>
</dbReference>
<feature type="domain" description="Peptidase S9 prolyl oligopeptidase catalytic" evidence="1">
    <location>
        <begin position="41"/>
        <end position="147"/>
    </location>
</feature>
<dbReference type="GO" id="GO:0006508">
    <property type="term" value="P:proteolysis"/>
    <property type="evidence" value="ECO:0007669"/>
    <property type="project" value="InterPro"/>
</dbReference>
<dbReference type="Pfam" id="PF00326">
    <property type="entry name" value="Peptidase_S9"/>
    <property type="match status" value="1"/>
</dbReference>
<sequence length="181" mass="19203">MRGSWWRRWSTAAVRGAWPDTSADLDRALSALPGLLDGAAVRTTTTTLVGHSAGGHLALWLANQPHPVQRVVALAPVGDLRAAAAWGMGSGAAVDFLGGTPEQVPGTYDAADPATRMRTRPAADVVVVHGDRDQAVPVESSRGLARRFDWLDYRELPGVDHFAVIDPLAPAWTDVLAAIRG</sequence>
<name>A0A975SY97_9ACTN</name>
<reference evidence="2" key="1">
    <citation type="submission" date="2021-06" db="EMBL/GenBank/DDBJ databases">
        <title>Complete genome sequence of Nocardioides sp. G188.</title>
        <authorList>
            <person name="Im W.-T."/>
        </authorList>
    </citation>
    <scope>NUCLEOTIDE SEQUENCE</scope>
    <source>
        <strain evidence="2">G188</strain>
    </source>
</reference>